<dbReference type="InterPro" id="IPR029044">
    <property type="entry name" value="Nucleotide-diphossugar_trans"/>
</dbReference>
<name>A0A381X5F8_9ZZZZ</name>
<keyword evidence="1" id="KW-0472">Membrane</keyword>
<dbReference type="Pfam" id="PF00535">
    <property type="entry name" value="Glycos_transf_2"/>
    <property type="match status" value="1"/>
</dbReference>
<dbReference type="CDD" id="cd04179">
    <property type="entry name" value="DPM_DPG-synthase_like"/>
    <property type="match status" value="1"/>
</dbReference>
<feature type="transmembrane region" description="Helical" evidence="1">
    <location>
        <begin position="12"/>
        <end position="33"/>
    </location>
</feature>
<dbReference type="Gene3D" id="3.90.550.10">
    <property type="entry name" value="Spore Coat Polysaccharide Biosynthesis Protein SpsA, Chain A"/>
    <property type="match status" value="1"/>
</dbReference>
<reference evidence="3" key="1">
    <citation type="submission" date="2018-05" db="EMBL/GenBank/DDBJ databases">
        <authorList>
            <person name="Lanie J.A."/>
            <person name="Ng W.-L."/>
            <person name="Kazmierczak K.M."/>
            <person name="Andrzejewski T.M."/>
            <person name="Davidsen T.M."/>
            <person name="Wayne K.J."/>
            <person name="Tettelin H."/>
            <person name="Glass J.I."/>
            <person name="Rusch D."/>
            <person name="Podicherti R."/>
            <person name="Tsui H.-C.T."/>
            <person name="Winkler M.E."/>
        </authorList>
    </citation>
    <scope>NUCLEOTIDE SEQUENCE</scope>
</reference>
<gene>
    <name evidence="3" type="ORF">METZ01_LOCUS112307</name>
</gene>
<proteinExistence type="predicted"/>
<feature type="transmembrane region" description="Helical" evidence="1">
    <location>
        <begin position="53"/>
        <end position="73"/>
    </location>
</feature>
<accession>A0A381X5F8</accession>
<feature type="domain" description="Glycosyltransferase 2-like" evidence="2">
    <location>
        <begin position="98"/>
        <end position="245"/>
    </location>
</feature>
<keyword evidence="1" id="KW-1133">Transmembrane helix</keyword>
<evidence type="ECO:0000256" key="1">
    <source>
        <dbReference type="SAM" id="Phobius"/>
    </source>
</evidence>
<dbReference type="PANTHER" id="PTHR48090">
    <property type="entry name" value="UNDECAPRENYL-PHOSPHATE 4-DEOXY-4-FORMAMIDO-L-ARABINOSE TRANSFERASE-RELATED"/>
    <property type="match status" value="1"/>
</dbReference>
<dbReference type="InterPro" id="IPR001173">
    <property type="entry name" value="Glyco_trans_2-like"/>
</dbReference>
<evidence type="ECO:0000259" key="2">
    <source>
        <dbReference type="Pfam" id="PF00535"/>
    </source>
</evidence>
<dbReference type="PANTHER" id="PTHR48090:SF7">
    <property type="entry name" value="RFBJ PROTEIN"/>
    <property type="match status" value="1"/>
</dbReference>
<sequence length="341" mass="39085">MGILFTLLITSFLVLFIAHVVFLGVNVFFWALNGLDYVIEGNSFIEIIYYSTYLKWLGLFDLVWFSFLAIFLIKRKQYKTDSNLHYLEKNSSREPKICVIIPTFNEEQIVKSVIDDYSNQKNINEIIVIDNNSSDKTVEIAESCKARVIKKESNKGLADSVIMGLDEFLKSDSNIVTITECDGTFSGYDLEKMILYLDNCDMVIGTRQVQVLTEKGNQNSMFYVWGNYILAKLIQIKYFSLSNLGIVELTDVGCLYRCIRKEAIEKIKFELLDKDAKKIRNNPNSGLIANFLTMIGIENNLKIVEIPITFKKRIGVSKTGANKKLKAISYGLQFFWFILTK</sequence>
<dbReference type="AlphaFoldDB" id="A0A381X5F8"/>
<dbReference type="EMBL" id="UINC01013824">
    <property type="protein sequence ID" value="SVA59453.1"/>
    <property type="molecule type" value="Genomic_DNA"/>
</dbReference>
<dbReference type="InterPro" id="IPR050256">
    <property type="entry name" value="Glycosyltransferase_2"/>
</dbReference>
<organism evidence="3">
    <name type="scientific">marine metagenome</name>
    <dbReference type="NCBI Taxonomy" id="408172"/>
    <lineage>
        <taxon>unclassified sequences</taxon>
        <taxon>metagenomes</taxon>
        <taxon>ecological metagenomes</taxon>
    </lineage>
</organism>
<dbReference type="SUPFAM" id="SSF53448">
    <property type="entry name" value="Nucleotide-diphospho-sugar transferases"/>
    <property type="match status" value="1"/>
</dbReference>
<keyword evidence="1" id="KW-0812">Transmembrane</keyword>
<evidence type="ECO:0000313" key="3">
    <source>
        <dbReference type="EMBL" id="SVA59453.1"/>
    </source>
</evidence>
<protein>
    <recommendedName>
        <fullName evidence="2">Glycosyltransferase 2-like domain-containing protein</fullName>
    </recommendedName>
</protein>